<feature type="domain" description="HMG box" evidence="8">
    <location>
        <begin position="442"/>
        <end position="510"/>
    </location>
</feature>
<sequence>MSAELPAAIDVTAWRGARVLFYHEPLAAYLPGQLVAFTPGNQRAVVEVEERLASSLGLVVTDYRSVKLKLKSPSLAAGDAGSGLSSRQFRVPIEEVVSDAAPQLSQLVEGQLACAQLPQDQLADGVYRPVTVDGLSAAAQPAVTVRLSSGQLASVHRSQLRLLRPPWQDELDAAAAAAAEVAAAAPAAATTESTATTASASDTVDDLSSPPPGLEDEDESDCDPQLASGRFSKGDVVRTPGGVKKKFNGKQWRRLCSADGCSKESQRRGFCSRHLSQKGKASKYQRPLEPWAPGVPPAATVPAAPVAPPPFIATGYSTFAPASVVTPLSSAFSLQLHHQQQQPHPSCTSLLPILESELKRDPSQSVLHHDQLPAVATAGALDGQAARPAAASESDTAAKAAPPTVGSATMEDEDDVFQLPERPQRDAPQADKSQQQQQPEHIRRPMNAFILFSKRNRARVQEENPGLDNRAVSKILGELWYNLSKADREQYNSLASQVKSEHFRQNPNFRWSSAKERRRSDSASAAVAQPLHHQIGGAAGSNGSDSNLRLLADAAVAHQAAQASPGLPPTLQRQQQQLPPRPPPLQPTMSKFRRLSEHLQQQHQQQGFQRYSTSSSGGAVLVPTTVQPSLLSISDQHSQHQSQQQQQQQQQQLDSPSAFTHFVLRRNPPPPVQHHHSDGSTVSSSGGGGASSDDLSGKAAGSGGSRRRGERPAPLQLSPTIVSGNNSAGVGAPATNDSPSAVPASAPPEEAKSTPDGIFKRQLDVTTKSVLTEVDFGRKFSHLPEFQPGAAPVSAISPRNFFQQHCRSAPPTAAESLYAAVAAAAAAGSQQDRHVFFGQNFSAEEAEELARSTLQMAGDDFVAVTPGGSNSGGGGPGTPRSPGGSARRMLEQRRGLVMTLFQQCDNFFPTNEQLENFQREHSDVFPSKGTLILKVREVRQKLRQTASQALPSSPATVTASKDHRVADPGKSTP</sequence>
<evidence type="ECO:0000256" key="6">
    <source>
        <dbReference type="PROSITE-ProRule" id="PRU00267"/>
    </source>
</evidence>
<feature type="compositionally biased region" description="Low complexity" evidence="7">
    <location>
        <begin position="738"/>
        <end position="748"/>
    </location>
</feature>
<dbReference type="Pfam" id="PF25981">
    <property type="entry name" value="HTH_Cic_C"/>
    <property type="match status" value="1"/>
</dbReference>
<keyword evidence="3 6" id="KW-0238">DNA-binding</keyword>
<dbReference type="InterPro" id="IPR058607">
    <property type="entry name" value="HMG-box_Cic-like"/>
</dbReference>
<feature type="region of interest" description="Disordered" evidence="7">
    <location>
        <begin position="863"/>
        <end position="887"/>
    </location>
</feature>
<keyword evidence="1" id="KW-0597">Phosphoprotein</keyword>
<dbReference type="AlphaFoldDB" id="A0A267EUI0"/>
<accession>A0A267EUI0</accession>
<dbReference type="InterPro" id="IPR032147">
    <property type="entry name" value="Cic_dom"/>
</dbReference>
<dbReference type="STRING" id="282301.A0A267EUI0"/>
<dbReference type="EMBL" id="NIVC01001733">
    <property type="protein sequence ID" value="PAA64624.1"/>
    <property type="molecule type" value="Genomic_DNA"/>
</dbReference>
<dbReference type="PROSITE" id="PS50118">
    <property type="entry name" value="HMG_BOX_2"/>
    <property type="match status" value="1"/>
</dbReference>
<evidence type="ECO:0000256" key="2">
    <source>
        <dbReference type="ARBA" id="ARBA00023015"/>
    </source>
</evidence>
<reference evidence="9 10" key="1">
    <citation type="submission" date="2017-06" db="EMBL/GenBank/DDBJ databases">
        <title>A platform for efficient transgenesis in Macrostomum lignano, a flatworm model organism for stem cell research.</title>
        <authorList>
            <person name="Berezikov E."/>
        </authorList>
    </citation>
    <scope>NUCLEOTIDE SEQUENCE [LARGE SCALE GENOMIC DNA]</scope>
    <source>
        <strain evidence="9">DV1</strain>
        <tissue evidence="9">Whole organism</tissue>
    </source>
</reference>
<evidence type="ECO:0000256" key="3">
    <source>
        <dbReference type="ARBA" id="ARBA00023125"/>
    </source>
</evidence>
<organism evidence="9 10">
    <name type="scientific">Macrostomum lignano</name>
    <dbReference type="NCBI Taxonomy" id="282301"/>
    <lineage>
        <taxon>Eukaryota</taxon>
        <taxon>Metazoa</taxon>
        <taxon>Spiralia</taxon>
        <taxon>Lophotrochozoa</taxon>
        <taxon>Platyhelminthes</taxon>
        <taxon>Rhabditophora</taxon>
        <taxon>Macrostomorpha</taxon>
        <taxon>Macrostomida</taxon>
        <taxon>Macrostomidae</taxon>
        <taxon>Macrostomum</taxon>
    </lineage>
</organism>
<feature type="region of interest" description="Disordered" evidence="7">
    <location>
        <begin position="633"/>
        <end position="758"/>
    </location>
</feature>
<dbReference type="GO" id="GO:0000977">
    <property type="term" value="F:RNA polymerase II transcription regulatory region sequence-specific DNA binding"/>
    <property type="evidence" value="ECO:0007669"/>
    <property type="project" value="TreeGrafter"/>
</dbReference>
<dbReference type="Pfam" id="PF00505">
    <property type="entry name" value="HMG_box"/>
    <property type="match status" value="1"/>
</dbReference>
<feature type="DNA-binding region" description="HMG box" evidence="6">
    <location>
        <begin position="442"/>
        <end position="510"/>
    </location>
</feature>
<dbReference type="CDD" id="cd21990">
    <property type="entry name" value="HMG-box_CIC-like"/>
    <property type="match status" value="1"/>
</dbReference>
<feature type="compositionally biased region" description="Low complexity" evidence="7">
    <location>
        <begin position="639"/>
        <end position="652"/>
    </location>
</feature>
<evidence type="ECO:0000256" key="7">
    <source>
        <dbReference type="SAM" id="MobiDB-lite"/>
    </source>
</evidence>
<dbReference type="SMART" id="SM00398">
    <property type="entry name" value="HMG"/>
    <property type="match status" value="1"/>
</dbReference>
<keyword evidence="2" id="KW-0805">Transcription regulation</keyword>
<feature type="region of interest" description="Disordered" evidence="7">
    <location>
        <begin position="944"/>
        <end position="973"/>
    </location>
</feature>
<dbReference type="Gene3D" id="1.10.30.10">
    <property type="entry name" value="High mobility group box domain"/>
    <property type="match status" value="1"/>
</dbReference>
<feature type="compositionally biased region" description="Polar residues" evidence="7">
    <location>
        <begin position="944"/>
        <end position="959"/>
    </location>
</feature>
<evidence type="ECO:0000256" key="1">
    <source>
        <dbReference type="ARBA" id="ARBA00022553"/>
    </source>
</evidence>
<dbReference type="Proteomes" id="UP000215902">
    <property type="component" value="Unassembled WGS sequence"/>
</dbReference>
<feature type="compositionally biased region" description="Low complexity" evidence="7">
    <location>
        <begin position="385"/>
        <end position="401"/>
    </location>
</feature>
<evidence type="ECO:0000256" key="4">
    <source>
        <dbReference type="ARBA" id="ARBA00023163"/>
    </source>
</evidence>
<dbReference type="InterPro" id="IPR058606">
    <property type="entry name" value="HTH_Cic_C"/>
</dbReference>
<dbReference type="Pfam" id="PF16090">
    <property type="entry name" value="DUF4819"/>
    <property type="match status" value="1"/>
</dbReference>
<dbReference type="GO" id="GO:0000981">
    <property type="term" value="F:DNA-binding transcription factor activity, RNA polymerase II-specific"/>
    <property type="evidence" value="ECO:0007669"/>
    <property type="project" value="TreeGrafter"/>
</dbReference>
<feature type="compositionally biased region" description="Low complexity" evidence="7">
    <location>
        <begin position="186"/>
        <end position="208"/>
    </location>
</feature>
<evidence type="ECO:0000313" key="9">
    <source>
        <dbReference type="EMBL" id="PAA64624.1"/>
    </source>
</evidence>
<feature type="region of interest" description="Disordered" evidence="7">
    <location>
        <begin position="186"/>
        <end position="244"/>
    </location>
</feature>
<dbReference type="SUPFAM" id="SSF47095">
    <property type="entry name" value="HMG-box"/>
    <property type="match status" value="1"/>
</dbReference>
<dbReference type="PANTHER" id="PTHR13059">
    <property type="entry name" value="HMG-BOX TRANSCRIPTION FACTOR BBX"/>
    <property type="match status" value="1"/>
</dbReference>
<gene>
    <name evidence="9" type="ORF">BOX15_Mlig001932g2</name>
</gene>
<feature type="region of interest" description="Disordered" evidence="7">
    <location>
        <begin position="383"/>
        <end position="444"/>
    </location>
</feature>
<feature type="compositionally biased region" description="Low complexity" evidence="7">
    <location>
        <begin position="559"/>
        <end position="578"/>
    </location>
</feature>
<feature type="region of interest" description="Disordered" evidence="7">
    <location>
        <begin position="559"/>
        <end position="621"/>
    </location>
</feature>
<dbReference type="InterPro" id="IPR052412">
    <property type="entry name" value="CC-Dev_Transcription_Reg"/>
</dbReference>
<evidence type="ECO:0000259" key="8">
    <source>
        <dbReference type="PROSITE" id="PS50118"/>
    </source>
</evidence>
<feature type="compositionally biased region" description="Basic and acidic residues" evidence="7">
    <location>
        <begin position="749"/>
        <end position="758"/>
    </location>
</feature>
<evidence type="ECO:0000256" key="5">
    <source>
        <dbReference type="ARBA" id="ARBA00023242"/>
    </source>
</evidence>
<dbReference type="InterPro" id="IPR009071">
    <property type="entry name" value="HMG_box_dom"/>
</dbReference>
<dbReference type="OrthoDB" id="2377365at2759"/>
<keyword evidence="5 6" id="KW-0539">Nucleus</keyword>
<dbReference type="InterPro" id="IPR036910">
    <property type="entry name" value="HMG_box_dom_sf"/>
</dbReference>
<dbReference type="PANTHER" id="PTHR13059:SF13">
    <property type="entry name" value="PROTEIN CAPICUA HOMOLOG"/>
    <property type="match status" value="1"/>
</dbReference>
<proteinExistence type="predicted"/>
<feature type="compositionally biased region" description="Polar residues" evidence="7">
    <location>
        <begin position="717"/>
        <end position="728"/>
    </location>
</feature>
<evidence type="ECO:0000313" key="10">
    <source>
        <dbReference type="Proteomes" id="UP000215902"/>
    </source>
</evidence>
<comment type="caution">
    <text evidence="9">The sequence shown here is derived from an EMBL/GenBank/DDBJ whole genome shotgun (WGS) entry which is preliminary data.</text>
</comment>
<name>A0A267EUI0_9PLAT</name>
<keyword evidence="10" id="KW-1185">Reference proteome</keyword>
<protein>
    <recommendedName>
        <fullName evidence="8">HMG box domain-containing protein</fullName>
    </recommendedName>
</protein>
<dbReference type="GO" id="GO:0005634">
    <property type="term" value="C:nucleus"/>
    <property type="evidence" value="ECO:0007669"/>
    <property type="project" value="UniProtKB-UniRule"/>
</dbReference>
<keyword evidence="4" id="KW-0804">Transcription</keyword>